<dbReference type="Proteomes" id="UP000006056">
    <property type="component" value="Chromosome"/>
</dbReference>
<keyword evidence="3" id="KW-1185">Reference proteome</keyword>
<dbReference type="RefSeq" id="WP_014786225.1">
    <property type="nucleotide sequence ID" value="NC_018014.1"/>
</dbReference>
<name>I3ZI93_TERRK</name>
<reference evidence="2 3" key="1">
    <citation type="submission" date="2012-06" db="EMBL/GenBank/DDBJ databases">
        <title>Complete genome of Terriglobus roseus DSM 18391.</title>
        <authorList>
            <consortium name="US DOE Joint Genome Institute (JGI-PGF)"/>
            <person name="Lucas S."/>
            <person name="Copeland A."/>
            <person name="Lapidus A."/>
            <person name="Glavina del Rio T."/>
            <person name="Dalin E."/>
            <person name="Tice H."/>
            <person name="Bruce D."/>
            <person name="Goodwin L."/>
            <person name="Pitluck S."/>
            <person name="Peters L."/>
            <person name="Mikhailova N."/>
            <person name="Munk A.C.C."/>
            <person name="Kyrpides N."/>
            <person name="Mavromatis K."/>
            <person name="Ivanova N."/>
            <person name="Brettin T."/>
            <person name="Detter J.C."/>
            <person name="Han C."/>
            <person name="Larimer F."/>
            <person name="Land M."/>
            <person name="Hauser L."/>
            <person name="Markowitz V."/>
            <person name="Cheng J.-F."/>
            <person name="Hugenholtz P."/>
            <person name="Woyke T."/>
            <person name="Wu D."/>
            <person name="Brambilla E."/>
            <person name="Klenk H.-P."/>
            <person name="Eisen J.A."/>
        </authorList>
    </citation>
    <scope>NUCLEOTIDE SEQUENCE [LARGE SCALE GENOMIC DNA]</scope>
    <source>
        <strain evidence="3">DSM 18391 / NRRL B-41598 / KBS 63</strain>
    </source>
</reference>
<dbReference type="AlphaFoldDB" id="I3ZI93"/>
<proteinExistence type="predicted"/>
<accession>I3ZI93</accession>
<dbReference type="EMBL" id="CP003379">
    <property type="protein sequence ID" value="AFL88961.1"/>
    <property type="molecule type" value="Genomic_DNA"/>
</dbReference>
<dbReference type="eggNOG" id="COG1480">
    <property type="taxonomic scope" value="Bacteria"/>
</dbReference>
<dbReference type="HOGENOM" id="CLU_989113_0_0_0"/>
<feature type="transmembrane region" description="Helical" evidence="1">
    <location>
        <begin position="98"/>
        <end position="120"/>
    </location>
</feature>
<evidence type="ECO:0000313" key="3">
    <source>
        <dbReference type="Proteomes" id="UP000006056"/>
    </source>
</evidence>
<sequence length="315" mass="34404">MVATATQQRATQGFVENLSWVRARPSLTAIEVAWRWIFGVPALLLIYREVVKVFAAVPWRSTGVEAVTVNQLLTDPMKASTTIAAFAQVVGPGLYRSAIWLAPLLLVVWAVVSGLGRTVLLKRMDRSLRPNAGTLMLLQLLRVLPLALSFGVWWAGVRALAAWAILQPIAAGGEPAMMAYVGGVIVLSLGLFVVTAAVGWVFSLAPLLSAIKGQGPMASLRDSLHVGRMRGGLVEINMVLSIVKIALLVLALVFSACPLPFQTEITDEFLFWWNFAVAIWYFLASDFFHVARVSSYLRLWQASSETVRKEGVLAE</sequence>
<organism evidence="2 3">
    <name type="scientific">Terriglobus roseus (strain DSM 18391 / NRRL B-41598 / KBS 63)</name>
    <dbReference type="NCBI Taxonomy" id="926566"/>
    <lineage>
        <taxon>Bacteria</taxon>
        <taxon>Pseudomonadati</taxon>
        <taxon>Acidobacteriota</taxon>
        <taxon>Terriglobia</taxon>
        <taxon>Terriglobales</taxon>
        <taxon>Acidobacteriaceae</taxon>
        <taxon>Terriglobus</taxon>
    </lineage>
</organism>
<dbReference type="OrthoDB" id="114850at2"/>
<protein>
    <submittedName>
        <fullName evidence="2">Uncharacterized protein</fullName>
    </submittedName>
</protein>
<feature type="transmembrane region" description="Helical" evidence="1">
    <location>
        <begin position="232"/>
        <end position="254"/>
    </location>
</feature>
<feature type="transmembrane region" description="Helical" evidence="1">
    <location>
        <begin position="178"/>
        <end position="211"/>
    </location>
</feature>
<keyword evidence="1" id="KW-0472">Membrane</keyword>
<dbReference type="STRING" id="926566.Terro_2725"/>
<evidence type="ECO:0000256" key="1">
    <source>
        <dbReference type="SAM" id="Phobius"/>
    </source>
</evidence>
<gene>
    <name evidence="2" type="ordered locus">Terro_2725</name>
</gene>
<evidence type="ECO:0000313" key="2">
    <source>
        <dbReference type="EMBL" id="AFL88961.1"/>
    </source>
</evidence>
<feature type="transmembrane region" description="Helical" evidence="1">
    <location>
        <begin position="140"/>
        <end position="166"/>
    </location>
</feature>
<feature type="transmembrane region" description="Helical" evidence="1">
    <location>
        <begin position="269"/>
        <end position="291"/>
    </location>
</feature>
<dbReference type="PATRIC" id="fig|926566.3.peg.2707"/>
<keyword evidence="1" id="KW-1133">Transmembrane helix</keyword>
<keyword evidence="1" id="KW-0812">Transmembrane</keyword>
<dbReference type="KEGG" id="trs:Terro_2725"/>
<feature type="transmembrane region" description="Helical" evidence="1">
    <location>
        <begin position="32"/>
        <end position="50"/>
    </location>
</feature>